<protein>
    <recommendedName>
        <fullName evidence="4">Glycosyltransferase 2-like domain-containing protein</fullName>
    </recommendedName>
</protein>
<dbReference type="CDD" id="cd00761">
    <property type="entry name" value="Glyco_tranf_GTA_type"/>
    <property type="match status" value="1"/>
</dbReference>
<dbReference type="RefSeq" id="WP_249860169.1">
    <property type="nucleotide sequence ID" value="NZ_CP027059.1"/>
</dbReference>
<feature type="transmembrane region" description="Helical" evidence="1">
    <location>
        <begin position="6"/>
        <end position="23"/>
    </location>
</feature>
<proteinExistence type="predicted"/>
<organism evidence="2 3">
    <name type="scientific">Paenibacillus konkukensis</name>
    <dbReference type="NCBI Taxonomy" id="2020716"/>
    <lineage>
        <taxon>Bacteria</taxon>
        <taxon>Bacillati</taxon>
        <taxon>Bacillota</taxon>
        <taxon>Bacilli</taxon>
        <taxon>Bacillales</taxon>
        <taxon>Paenibacillaceae</taxon>
        <taxon>Paenibacillus</taxon>
    </lineage>
</organism>
<dbReference type="InterPro" id="IPR029044">
    <property type="entry name" value="Nucleotide-diphossugar_trans"/>
</dbReference>
<evidence type="ECO:0000256" key="1">
    <source>
        <dbReference type="SAM" id="Phobius"/>
    </source>
</evidence>
<evidence type="ECO:0008006" key="4">
    <source>
        <dbReference type="Google" id="ProtNLM"/>
    </source>
</evidence>
<keyword evidence="1" id="KW-0472">Membrane</keyword>
<gene>
    <name evidence="2" type="ORF">SK3146_03649</name>
</gene>
<dbReference type="Gene3D" id="3.90.550.10">
    <property type="entry name" value="Spore Coat Polysaccharide Biosynthesis Protein SpsA, Chain A"/>
    <property type="match status" value="1"/>
</dbReference>
<dbReference type="Proteomes" id="UP001057134">
    <property type="component" value="Chromosome"/>
</dbReference>
<dbReference type="EMBL" id="CP027059">
    <property type="protein sequence ID" value="UQZ84403.1"/>
    <property type="molecule type" value="Genomic_DNA"/>
</dbReference>
<keyword evidence="1" id="KW-1133">Transmembrane helix</keyword>
<keyword evidence="3" id="KW-1185">Reference proteome</keyword>
<evidence type="ECO:0000313" key="2">
    <source>
        <dbReference type="EMBL" id="UQZ84403.1"/>
    </source>
</evidence>
<accession>A0ABY4RS99</accession>
<keyword evidence="1" id="KW-0812">Transmembrane</keyword>
<sequence>MMVGLLWIFGCYGASIALVHWCYRRHRDTGRNVTHVLLLTHNNQNQVEWYIRSLLFFSRLKGREVRVTLADEGSTDDTLAIAERFRLEYHLDIRRFSDLESLDDWIREHEEKQVVIVRLGQQDGLVTAYKAI</sequence>
<reference evidence="2" key="1">
    <citation type="submission" date="2018-02" db="EMBL/GenBank/DDBJ databases">
        <authorList>
            <person name="Kim S.-K."/>
            <person name="Jung H.-I."/>
            <person name="Lee S.-W."/>
        </authorList>
    </citation>
    <scope>NUCLEOTIDE SEQUENCE</scope>
    <source>
        <strain evidence="2">SK3146</strain>
    </source>
</reference>
<reference evidence="2" key="2">
    <citation type="journal article" date="2021" name="J Anim Sci Technol">
        <title>Complete genome sequence of Paenibacillus konkukensis sp. nov. SK3146 as a potential probiotic strain.</title>
        <authorList>
            <person name="Jung H.I."/>
            <person name="Park S."/>
            <person name="Niu K.M."/>
            <person name="Lee S.W."/>
            <person name="Kothari D."/>
            <person name="Yi K.J."/>
            <person name="Kim S.K."/>
        </authorList>
    </citation>
    <scope>NUCLEOTIDE SEQUENCE</scope>
    <source>
        <strain evidence="2">SK3146</strain>
    </source>
</reference>
<dbReference type="SUPFAM" id="SSF53448">
    <property type="entry name" value="Nucleotide-diphospho-sugar transferases"/>
    <property type="match status" value="1"/>
</dbReference>
<name>A0ABY4RS99_9BACL</name>
<evidence type="ECO:0000313" key="3">
    <source>
        <dbReference type="Proteomes" id="UP001057134"/>
    </source>
</evidence>